<dbReference type="AlphaFoldDB" id="U9UN51"/>
<dbReference type="HOGENOM" id="CLU_2211314_0_0_1"/>
<name>U9UN51_RHIID</name>
<protein>
    <submittedName>
        <fullName evidence="1">Uncharacterized protein</fullName>
    </submittedName>
</protein>
<organism evidence="1">
    <name type="scientific">Rhizophagus irregularis (strain DAOM 181602 / DAOM 197198 / MUCL 43194)</name>
    <name type="common">Arbuscular mycorrhizal fungus</name>
    <name type="synonym">Glomus intraradices</name>
    <dbReference type="NCBI Taxonomy" id="747089"/>
    <lineage>
        <taxon>Eukaryota</taxon>
        <taxon>Fungi</taxon>
        <taxon>Fungi incertae sedis</taxon>
        <taxon>Mucoromycota</taxon>
        <taxon>Glomeromycotina</taxon>
        <taxon>Glomeromycetes</taxon>
        <taxon>Glomerales</taxon>
        <taxon>Glomeraceae</taxon>
        <taxon>Rhizophagus</taxon>
    </lineage>
</organism>
<reference evidence="1" key="1">
    <citation type="submission" date="2013-07" db="EMBL/GenBank/DDBJ databases">
        <title>The genome of an arbuscular mycorrhizal fungus provides insights into the evolution of the oldest plant symbiosis.</title>
        <authorList>
            <consortium name="DOE Joint Genome Institute"/>
            <person name="Tisserant E."/>
            <person name="Malbreil M."/>
            <person name="Kuo A."/>
            <person name="Kohler A."/>
            <person name="Symeonidi A."/>
            <person name="Balestrini R."/>
            <person name="Charron P."/>
            <person name="Duensing N."/>
            <person name="Frei-dit-Frey N."/>
            <person name="Gianinazzi-Pearson V."/>
            <person name="Gilbert B."/>
            <person name="Handa Y."/>
            <person name="Hijri M."/>
            <person name="Kaul R."/>
            <person name="Kawaguchi M."/>
            <person name="Krajinski F."/>
            <person name="Lammers P."/>
            <person name="Lapierre D."/>
            <person name="Masclaux F.G."/>
            <person name="Murat C."/>
            <person name="Morin E."/>
            <person name="Ndikumana S."/>
            <person name="Pagni M."/>
            <person name="Petitpierre D."/>
            <person name="Requena N."/>
            <person name="Rosikiewicz P."/>
            <person name="Riley R."/>
            <person name="Saito K."/>
            <person name="San Clemente H."/>
            <person name="Shapiro H."/>
            <person name="van Tuinen D."/>
            <person name="Becard G."/>
            <person name="Bonfante P."/>
            <person name="Paszkowski U."/>
            <person name="Shachar-Hill Y."/>
            <person name="Young J.P."/>
            <person name="Sanders I.R."/>
            <person name="Henrissat B."/>
            <person name="Rensing S.A."/>
            <person name="Grigoriev I.V."/>
            <person name="Corradi N."/>
            <person name="Roux C."/>
            <person name="Martin F."/>
        </authorList>
    </citation>
    <scope>NUCLEOTIDE SEQUENCE</scope>
    <source>
        <strain evidence="1">DAOM 197198</strain>
    </source>
</reference>
<evidence type="ECO:0000313" key="1">
    <source>
        <dbReference type="EMBL" id="ESA21859.1"/>
    </source>
</evidence>
<dbReference type="VEuPathDB" id="FungiDB:RhiirFUN_008914"/>
<dbReference type="EMBL" id="KI276093">
    <property type="protein sequence ID" value="ESA21859.1"/>
    <property type="molecule type" value="Genomic_DNA"/>
</dbReference>
<proteinExistence type="predicted"/>
<gene>
    <name evidence="1" type="ORF">GLOINDRAFT_17041</name>
</gene>
<sequence length="107" mass="12706">MTQMLIFFYKKQVNKKKKNRQWGSIKSAVDEKSEKEIDLPREDKFSYNLATILARDREVVAVNLRVLSNGYSRKINRGYENLTLTIKKYCSEKLRYILGKLRNDIIE</sequence>
<accession>U9UN51</accession>